<accession>A0A261GDC8</accession>
<reference evidence="6 8" key="2">
    <citation type="submission" date="2020-10" db="EMBL/GenBank/DDBJ databases">
        <title>Genome sequencing of Bifidobacterium eulemuris_DSMZ_100216.</title>
        <authorList>
            <person name="Kim J."/>
        </authorList>
    </citation>
    <scope>NUCLEOTIDE SEQUENCE [LARGE SCALE GENOMIC DNA]</scope>
    <source>
        <strain evidence="6 8">DSM 100216</strain>
    </source>
</reference>
<evidence type="ECO:0000313" key="8">
    <source>
        <dbReference type="Proteomes" id="UP000593943"/>
    </source>
</evidence>
<dbReference type="Proteomes" id="UP000216057">
    <property type="component" value="Unassembled WGS sequence"/>
</dbReference>
<dbReference type="InterPro" id="IPR046335">
    <property type="entry name" value="LacI/GalR-like_sensor"/>
</dbReference>
<dbReference type="PANTHER" id="PTHR30146:SF153">
    <property type="entry name" value="LACTOSE OPERON REPRESSOR"/>
    <property type="match status" value="1"/>
</dbReference>
<dbReference type="CDD" id="cd01392">
    <property type="entry name" value="HTH_LacI"/>
    <property type="match status" value="1"/>
</dbReference>
<evidence type="ECO:0000259" key="4">
    <source>
        <dbReference type="PROSITE" id="PS50932"/>
    </source>
</evidence>
<dbReference type="InterPro" id="IPR000843">
    <property type="entry name" value="HTH_LacI"/>
</dbReference>
<dbReference type="KEGG" id="beu:BE0216_06685"/>
<reference evidence="5 7" key="1">
    <citation type="journal article" date="2017" name="BMC Genomics">
        <title>Comparative genomic and phylogenomic analyses of the Bifidobacteriaceae family.</title>
        <authorList>
            <person name="Lugli G.A."/>
            <person name="Milani C."/>
            <person name="Turroni F."/>
            <person name="Duranti S."/>
            <person name="Mancabelli L."/>
            <person name="Mangifesta M."/>
            <person name="Ferrario C."/>
            <person name="Modesto M."/>
            <person name="Mattarelli P."/>
            <person name="Jiri K."/>
            <person name="van Sinderen D."/>
            <person name="Ventura M."/>
        </authorList>
    </citation>
    <scope>NUCLEOTIDE SEQUENCE [LARGE SCALE GENOMIC DNA]</scope>
    <source>
        <strain evidence="5 7">DSM 100216</strain>
    </source>
</reference>
<sequence>MPGIKEVAARAGVSVSTVSYVMSGKRSVSGETKLKVMRAARELGYHSRGETHAVRGARAGVIAMSSPIDESTDYMYWAPFCFAIAKQARRRGYDVLVMTEEAGSTDIMRMADSGAVDGVVLLDVSLEDPRAAEARVSRVPVVSIGCPRKVEGLVAIDLDFERMGRKAVDVLRCFGHRHVLFVGSPVAAYLSQVNFLVRTRDAIMARARSVGVSVTFVAMRDGGTEDVSRIAASAFEQDPLITAVIGQCDVTALSNLAAVLQSQGKDVPRDISMLMLGSFGHASAMGERIDEIPMQPYSTCNRAVDVLVDLIEGRRRRGADGDVELMPVSYLRRGSVAQAREIDA</sequence>
<keyword evidence="8" id="KW-1185">Reference proteome</keyword>
<keyword evidence="3" id="KW-0804">Transcription</keyword>
<dbReference type="Pfam" id="PF00356">
    <property type="entry name" value="LacI"/>
    <property type="match status" value="1"/>
</dbReference>
<feature type="domain" description="HTH lacI-type" evidence="4">
    <location>
        <begin position="2"/>
        <end position="60"/>
    </location>
</feature>
<keyword evidence="2 6" id="KW-0238">DNA-binding</keyword>
<dbReference type="PROSITE" id="PS50932">
    <property type="entry name" value="HTH_LACI_2"/>
    <property type="match status" value="1"/>
</dbReference>
<dbReference type="Pfam" id="PF13377">
    <property type="entry name" value="Peripla_BP_3"/>
    <property type="match status" value="1"/>
</dbReference>
<dbReference type="SMART" id="SM00354">
    <property type="entry name" value="HTH_LACI"/>
    <property type="match status" value="1"/>
</dbReference>
<evidence type="ECO:0000313" key="6">
    <source>
        <dbReference type="EMBL" id="QOL32178.1"/>
    </source>
</evidence>
<dbReference type="Proteomes" id="UP000593943">
    <property type="component" value="Chromosome"/>
</dbReference>
<dbReference type="InterPro" id="IPR010982">
    <property type="entry name" value="Lambda_DNA-bd_dom_sf"/>
</dbReference>
<dbReference type="SUPFAM" id="SSF47413">
    <property type="entry name" value="lambda repressor-like DNA-binding domains"/>
    <property type="match status" value="1"/>
</dbReference>
<evidence type="ECO:0000313" key="5">
    <source>
        <dbReference type="EMBL" id="OZG69459.1"/>
    </source>
</evidence>
<dbReference type="GO" id="GO:0003700">
    <property type="term" value="F:DNA-binding transcription factor activity"/>
    <property type="evidence" value="ECO:0007669"/>
    <property type="project" value="TreeGrafter"/>
</dbReference>
<dbReference type="RefSeq" id="WP_094635919.1">
    <property type="nucleotide sequence ID" value="NZ_CP062938.1"/>
</dbReference>
<dbReference type="Gene3D" id="1.10.260.40">
    <property type="entry name" value="lambda repressor-like DNA-binding domains"/>
    <property type="match status" value="1"/>
</dbReference>
<dbReference type="OrthoDB" id="252678at2"/>
<organism evidence="5 7">
    <name type="scientific">Bifidobacterium eulemuris</name>
    <dbReference type="NCBI Taxonomy" id="1765219"/>
    <lineage>
        <taxon>Bacteria</taxon>
        <taxon>Bacillati</taxon>
        <taxon>Actinomycetota</taxon>
        <taxon>Actinomycetes</taxon>
        <taxon>Bifidobacteriales</taxon>
        <taxon>Bifidobacteriaceae</taxon>
        <taxon>Bifidobacterium</taxon>
    </lineage>
</organism>
<dbReference type="PROSITE" id="PS00356">
    <property type="entry name" value="HTH_LACI_1"/>
    <property type="match status" value="1"/>
</dbReference>
<dbReference type="SUPFAM" id="SSF53822">
    <property type="entry name" value="Periplasmic binding protein-like I"/>
    <property type="match status" value="1"/>
</dbReference>
<dbReference type="InterPro" id="IPR028082">
    <property type="entry name" value="Peripla_BP_I"/>
</dbReference>
<name>A0A261GDC8_9BIFI</name>
<gene>
    <name evidence="6" type="ORF">BE0216_06685</name>
    <name evidence="5" type="ORF">BEUL_0200</name>
</gene>
<dbReference type="Gene3D" id="3.40.50.2300">
    <property type="match status" value="2"/>
</dbReference>
<evidence type="ECO:0000313" key="7">
    <source>
        <dbReference type="Proteomes" id="UP000216057"/>
    </source>
</evidence>
<evidence type="ECO:0000256" key="2">
    <source>
        <dbReference type="ARBA" id="ARBA00023125"/>
    </source>
</evidence>
<protein>
    <submittedName>
        <fullName evidence="6">LacI family DNA-binding transcriptional regulator</fullName>
    </submittedName>
    <submittedName>
        <fullName evidence="5">LacI family transcriptional regulator</fullName>
    </submittedName>
</protein>
<proteinExistence type="predicted"/>
<dbReference type="EMBL" id="CP062938">
    <property type="protein sequence ID" value="QOL32178.1"/>
    <property type="molecule type" value="Genomic_DNA"/>
</dbReference>
<dbReference type="PANTHER" id="PTHR30146">
    <property type="entry name" value="LACI-RELATED TRANSCRIPTIONAL REPRESSOR"/>
    <property type="match status" value="1"/>
</dbReference>
<evidence type="ECO:0000256" key="3">
    <source>
        <dbReference type="ARBA" id="ARBA00023163"/>
    </source>
</evidence>
<dbReference type="AlphaFoldDB" id="A0A261GDC8"/>
<dbReference type="GO" id="GO:0000976">
    <property type="term" value="F:transcription cis-regulatory region binding"/>
    <property type="evidence" value="ECO:0007669"/>
    <property type="project" value="TreeGrafter"/>
</dbReference>
<evidence type="ECO:0000256" key="1">
    <source>
        <dbReference type="ARBA" id="ARBA00023015"/>
    </source>
</evidence>
<keyword evidence="1" id="KW-0805">Transcription regulation</keyword>
<dbReference type="EMBL" id="MWWZ01000003">
    <property type="protein sequence ID" value="OZG69459.1"/>
    <property type="molecule type" value="Genomic_DNA"/>
</dbReference>